<keyword evidence="2" id="KW-1185">Reference proteome</keyword>
<organism evidence="1 2">
    <name type="scientific">Prunus dulcis</name>
    <name type="common">Almond</name>
    <name type="synonym">Amygdalus dulcis</name>
    <dbReference type="NCBI Taxonomy" id="3755"/>
    <lineage>
        <taxon>Eukaryota</taxon>
        <taxon>Viridiplantae</taxon>
        <taxon>Streptophyta</taxon>
        <taxon>Embryophyta</taxon>
        <taxon>Tracheophyta</taxon>
        <taxon>Spermatophyta</taxon>
        <taxon>Magnoliopsida</taxon>
        <taxon>eudicotyledons</taxon>
        <taxon>Gunneridae</taxon>
        <taxon>Pentapetalae</taxon>
        <taxon>rosids</taxon>
        <taxon>fabids</taxon>
        <taxon>Rosales</taxon>
        <taxon>Rosaceae</taxon>
        <taxon>Amygdaloideae</taxon>
        <taxon>Amygdaleae</taxon>
        <taxon>Prunus</taxon>
    </lineage>
</organism>
<dbReference type="AlphaFoldDB" id="A0AAD4YXW4"/>
<evidence type="ECO:0000313" key="2">
    <source>
        <dbReference type="Proteomes" id="UP001054821"/>
    </source>
</evidence>
<accession>A0AAD4YXW4</accession>
<proteinExistence type="predicted"/>
<protein>
    <submittedName>
        <fullName evidence="1">Uncharacterized protein</fullName>
    </submittedName>
</protein>
<gene>
    <name evidence="1" type="ORF">L3X38_034595</name>
</gene>
<sequence>MSLVQVSVSTFPSSHVSFTREVSITKFPSKSEASVTNPMMGGHTPLRGSKMLTMFLQKDKRTFALVQPIWWMVIP</sequence>
<evidence type="ECO:0000313" key="1">
    <source>
        <dbReference type="EMBL" id="KAI5325521.1"/>
    </source>
</evidence>
<reference evidence="1 2" key="1">
    <citation type="journal article" date="2022" name="G3 (Bethesda)">
        <title>Whole-genome sequence and methylome profiling of the almond [Prunus dulcis (Mill.) D.A. Webb] cultivar 'Nonpareil'.</title>
        <authorList>
            <person name="D'Amico-Willman K.M."/>
            <person name="Ouma W.Z."/>
            <person name="Meulia T."/>
            <person name="Sideli G.M."/>
            <person name="Gradziel T.M."/>
            <person name="Fresnedo-Ramirez J."/>
        </authorList>
    </citation>
    <scope>NUCLEOTIDE SEQUENCE [LARGE SCALE GENOMIC DNA]</scope>
    <source>
        <strain evidence="1">Clone GOH B32 T37-40</strain>
    </source>
</reference>
<comment type="caution">
    <text evidence="1">The sequence shown here is derived from an EMBL/GenBank/DDBJ whole genome shotgun (WGS) entry which is preliminary data.</text>
</comment>
<dbReference type="Proteomes" id="UP001054821">
    <property type="component" value="Chromosome 6"/>
</dbReference>
<name>A0AAD4YXW4_PRUDU</name>
<dbReference type="EMBL" id="JAJFAZ020000006">
    <property type="protein sequence ID" value="KAI5325521.1"/>
    <property type="molecule type" value="Genomic_DNA"/>
</dbReference>